<organism evidence="3">
    <name type="scientific">Caulobacter sp. 602-2</name>
    <dbReference type="NCBI Taxonomy" id="2710887"/>
    <lineage>
        <taxon>Bacteria</taxon>
        <taxon>Pseudomonadati</taxon>
        <taxon>Pseudomonadota</taxon>
        <taxon>Alphaproteobacteria</taxon>
        <taxon>Caulobacterales</taxon>
        <taxon>Caulobacteraceae</taxon>
        <taxon>Caulobacter</taxon>
    </lineage>
</organism>
<feature type="compositionally biased region" description="Pro residues" evidence="1">
    <location>
        <begin position="99"/>
        <end position="112"/>
    </location>
</feature>
<feature type="region of interest" description="Disordered" evidence="1">
    <location>
        <begin position="90"/>
        <end position="181"/>
    </location>
</feature>
<reference evidence="3" key="1">
    <citation type="submission" date="2020-02" db="EMBL/GenBank/DDBJ databases">
        <authorList>
            <person name="Gao J."/>
            <person name="Sun J."/>
        </authorList>
    </citation>
    <scope>NUCLEOTIDE SEQUENCE</scope>
    <source>
        <strain evidence="3">602-2</strain>
    </source>
</reference>
<feature type="signal peptide" evidence="2">
    <location>
        <begin position="1"/>
        <end position="21"/>
    </location>
</feature>
<comment type="caution">
    <text evidence="3">The sequence shown here is derived from an EMBL/GenBank/DDBJ whole genome shotgun (WGS) entry which is preliminary data.</text>
</comment>
<keyword evidence="2" id="KW-0732">Signal</keyword>
<dbReference type="EMBL" id="JAAKGT010000015">
    <property type="protein sequence ID" value="NGM52277.1"/>
    <property type="molecule type" value="Genomic_DNA"/>
</dbReference>
<protein>
    <submittedName>
        <fullName evidence="3">Uncharacterized protein</fullName>
    </submittedName>
</protein>
<gene>
    <name evidence="3" type="ORF">G5B46_21925</name>
</gene>
<name>A0A6G4R3H2_9CAUL</name>
<proteinExistence type="predicted"/>
<accession>A0A6G4R3H2</accession>
<dbReference type="AlphaFoldDB" id="A0A6G4R3H2"/>
<feature type="chain" id="PRO_5026131252" evidence="2">
    <location>
        <begin position="22"/>
        <end position="209"/>
    </location>
</feature>
<feature type="compositionally biased region" description="Basic and acidic residues" evidence="1">
    <location>
        <begin position="116"/>
        <end position="127"/>
    </location>
</feature>
<evidence type="ECO:0000256" key="2">
    <source>
        <dbReference type="SAM" id="SignalP"/>
    </source>
</evidence>
<feature type="region of interest" description="Disordered" evidence="1">
    <location>
        <begin position="27"/>
        <end position="60"/>
    </location>
</feature>
<evidence type="ECO:0000313" key="3">
    <source>
        <dbReference type="EMBL" id="NGM52277.1"/>
    </source>
</evidence>
<evidence type="ECO:0000256" key="1">
    <source>
        <dbReference type="SAM" id="MobiDB-lite"/>
    </source>
</evidence>
<feature type="compositionally biased region" description="Basic and acidic residues" evidence="1">
    <location>
        <begin position="156"/>
        <end position="171"/>
    </location>
</feature>
<sequence length="209" mass="22707">MRQLVLIAFTAGIALASPALAADRYGLAGGPPDRSNLPVDPEILPPDTRPGECVNRRVTGPGGAYRWERVECDDGERGWSDFDRWSYGRPPLRVDDRGAPPPSAYASPPPPQQDYAPDRYSRRHDDGPAYAPPAYVPPAYAQNGYAAGGSVQGYSRQEEGYEYSRESRHDSGGYGAYPPPPPQGGYGYATWTSAGRDAYGFLVWPGKQP</sequence>